<dbReference type="InterPro" id="IPR004659">
    <property type="entry name" value="RNase_E/G"/>
</dbReference>
<feature type="domain" description="S1 motif" evidence="7">
    <location>
        <begin position="37"/>
        <end position="141"/>
    </location>
</feature>
<dbReference type="NCBIfam" id="TIGR00757">
    <property type="entry name" value="RNaseEG"/>
    <property type="match status" value="1"/>
</dbReference>
<dbReference type="GO" id="GO:0006364">
    <property type="term" value="P:rRNA processing"/>
    <property type="evidence" value="ECO:0007669"/>
    <property type="project" value="TreeGrafter"/>
</dbReference>
<keyword evidence="2" id="KW-0479">Metal-binding</keyword>
<dbReference type="InterPro" id="IPR012340">
    <property type="entry name" value="NA-bd_OB-fold"/>
</dbReference>
<feature type="region of interest" description="Disordered" evidence="6">
    <location>
        <begin position="517"/>
        <end position="540"/>
    </location>
</feature>
<evidence type="ECO:0000256" key="1">
    <source>
        <dbReference type="ARBA" id="ARBA00001946"/>
    </source>
</evidence>
<name>A0A2V1IQ88_9BACT</name>
<sequence>MKSELIVDVQPGEVSIALLEDSRLVSLQKESRNIAYAVGDIYLAKVKKLMPGLNAAFVNVGYEKDAFLHYLDLGSQFSTYSAFLKAILVDKKSDTTVPKIKRLPDIDKHGAITGVLEPGQELMVQIVKEPISSKGPRLTTEITFTGRYMVLIPFGDKISLSQKIKTTEEKLRLRQLIESIKPKNFGVIIRTSAEGKSVRELHHELKTLLRCWEETVAKAQKASAPALIFEEESRIVGMLRDVFSPTFESIHVNDKEIFSQISKYVNLISPESKDIVKLYEDDVPIFDHFSITRQIKSSFGKTVSFKSGAYVIIEHTEALHVIDVNSGNRSKAAPDQESNALEVNLRAADEIARQLRLRDMGGIIVIDFIDMNKAEHRQKLYEHMREVMANDRARHNILPLSKFGLMQITRQRVRPVLDINTSETCPSCHGKGEVRPSLLFTDLLHEKLDYLVNTLKTKHFVLYVHPFVSAYLKKGFPSLYRRWQLEFGFNFRIVPDESLAYLQYRVLDRDRNEIDLKEEKDMDSSASKSKAKTKNRTQED</sequence>
<dbReference type="GO" id="GO:0003723">
    <property type="term" value="F:RNA binding"/>
    <property type="evidence" value="ECO:0007669"/>
    <property type="project" value="UniProtKB-KW"/>
</dbReference>
<dbReference type="GeneID" id="82526267"/>
<evidence type="ECO:0000313" key="9">
    <source>
        <dbReference type="Proteomes" id="UP000244905"/>
    </source>
</evidence>
<dbReference type="SUPFAM" id="SSF50249">
    <property type="entry name" value="Nucleic acid-binding proteins"/>
    <property type="match status" value="1"/>
</dbReference>
<evidence type="ECO:0000256" key="6">
    <source>
        <dbReference type="SAM" id="MobiDB-lite"/>
    </source>
</evidence>
<dbReference type="AlphaFoldDB" id="A0A2V1IQ88"/>
<dbReference type="GO" id="GO:0016787">
    <property type="term" value="F:hydrolase activity"/>
    <property type="evidence" value="ECO:0007669"/>
    <property type="project" value="UniProtKB-KW"/>
</dbReference>
<feature type="compositionally biased region" description="Basic residues" evidence="6">
    <location>
        <begin position="529"/>
        <end position="540"/>
    </location>
</feature>
<dbReference type="Proteomes" id="UP000244905">
    <property type="component" value="Unassembled WGS sequence"/>
</dbReference>
<evidence type="ECO:0000256" key="2">
    <source>
        <dbReference type="ARBA" id="ARBA00022723"/>
    </source>
</evidence>
<dbReference type="RefSeq" id="WP_107032404.1">
    <property type="nucleotide sequence ID" value="NZ_CAJSYL010000018.1"/>
</dbReference>
<evidence type="ECO:0000256" key="3">
    <source>
        <dbReference type="ARBA" id="ARBA00022801"/>
    </source>
</evidence>
<dbReference type="InterPro" id="IPR019307">
    <property type="entry name" value="RNA-bd_AU-1/RNase_E/G"/>
</dbReference>
<organism evidence="8 9">
    <name type="scientific">Duncaniella muris</name>
    <dbReference type="NCBI Taxonomy" id="2094150"/>
    <lineage>
        <taxon>Bacteria</taxon>
        <taxon>Pseudomonadati</taxon>
        <taxon>Bacteroidota</taxon>
        <taxon>Bacteroidia</taxon>
        <taxon>Bacteroidales</taxon>
        <taxon>Muribaculaceae</taxon>
        <taxon>Duncaniella</taxon>
    </lineage>
</organism>
<dbReference type="Gene3D" id="2.40.50.140">
    <property type="entry name" value="Nucleic acid-binding proteins"/>
    <property type="match status" value="1"/>
</dbReference>
<gene>
    <name evidence="8" type="ORF">C5O23_07905</name>
</gene>
<keyword evidence="5" id="KW-0694">RNA-binding</keyword>
<keyword evidence="3" id="KW-0378">Hydrolase</keyword>
<evidence type="ECO:0000256" key="5">
    <source>
        <dbReference type="ARBA" id="ARBA00022884"/>
    </source>
</evidence>
<dbReference type="CDD" id="cd04453">
    <property type="entry name" value="S1_RNase_E"/>
    <property type="match status" value="1"/>
</dbReference>
<dbReference type="PANTHER" id="PTHR30001:SF0">
    <property type="entry name" value="RIBONUCLEASE G"/>
    <property type="match status" value="1"/>
</dbReference>
<dbReference type="GO" id="GO:0004540">
    <property type="term" value="F:RNA nuclease activity"/>
    <property type="evidence" value="ECO:0007669"/>
    <property type="project" value="InterPro"/>
</dbReference>
<keyword evidence="9" id="KW-1185">Reference proteome</keyword>
<dbReference type="GO" id="GO:0005737">
    <property type="term" value="C:cytoplasm"/>
    <property type="evidence" value="ECO:0007669"/>
    <property type="project" value="TreeGrafter"/>
</dbReference>
<protein>
    <submittedName>
        <fullName evidence="8">Ribonuclease E/G</fullName>
    </submittedName>
</protein>
<dbReference type="PANTHER" id="PTHR30001">
    <property type="entry name" value="RIBONUCLEASE"/>
    <property type="match status" value="1"/>
</dbReference>
<dbReference type="SMART" id="SM00316">
    <property type="entry name" value="S1"/>
    <property type="match status" value="1"/>
</dbReference>
<dbReference type="GO" id="GO:0046872">
    <property type="term" value="F:metal ion binding"/>
    <property type="evidence" value="ECO:0007669"/>
    <property type="project" value="UniProtKB-KW"/>
</dbReference>
<evidence type="ECO:0000313" key="8">
    <source>
        <dbReference type="EMBL" id="PWB02024.1"/>
    </source>
</evidence>
<accession>A0A2V1IQ88</accession>
<proteinExistence type="predicted"/>
<dbReference type="InterPro" id="IPR003029">
    <property type="entry name" value="S1_domain"/>
</dbReference>
<comment type="caution">
    <text evidence="8">The sequence shown here is derived from an EMBL/GenBank/DDBJ whole genome shotgun (WGS) entry which is preliminary data.</text>
</comment>
<evidence type="ECO:0000256" key="4">
    <source>
        <dbReference type="ARBA" id="ARBA00022842"/>
    </source>
</evidence>
<comment type="cofactor">
    <cofactor evidence="1">
        <name>Mg(2+)</name>
        <dbReference type="ChEBI" id="CHEBI:18420"/>
    </cofactor>
</comment>
<evidence type="ECO:0000259" key="7">
    <source>
        <dbReference type="SMART" id="SM00316"/>
    </source>
</evidence>
<dbReference type="EMBL" id="PUEC01000016">
    <property type="protein sequence ID" value="PWB02024.1"/>
    <property type="molecule type" value="Genomic_DNA"/>
</dbReference>
<dbReference type="Pfam" id="PF10150">
    <property type="entry name" value="RNase_E_G"/>
    <property type="match status" value="1"/>
</dbReference>
<keyword evidence="4" id="KW-0460">Magnesium</keyword>
<reference evidence="9" key="1">
    <citation type="submission" date="2018-02" db="EMBL/GenBank/DDBJ databases">
        <authorList>
            <person name="Clavel T."/>
            <person name="Strowig T."/>
        </authorList>
    </citation>
    <scope>NUCLEOTIDE SEQUENCE [LARGE SCALE GENOMIC DNA]</scope>
    <source>
        <strain evidence="9">DSM 103720</strain>
    </source>
</reference>